<sequence length="2027" mass="239335">MKQQQQQENHNLLIQPCLDLFTSLVINDWKPEQRLFSLLYKWLTERSYNHIYNRFARILLTKIGWNRILVQNDQCLMIPVQQQQQFSLKLYQAMEQYFKITTTNNNDTKTKIINIDYPRIKPEQLMNEEQRLRLAQSIDSNDYGCWCWSMLLSLRLHPLDLIPDESSWDDIVFGNNVGGGGIGVCEHLTTTTTTNKYSSSNRRKHWTMQYMMKFNYDSEMIQIAKGIESNNPYAIYIAAISSDLLFNSGYNSIDLKRMTELNDQLISGGHLIPTLQILYHFLPFCFQNDGELRSNQSFILSILTLLQNDSIAEQLSSIILLQRKHFQRPEFAQRTLQSWTECLFETINRCLNMKISTWFSTIIPQFLQSSSTTNQMNIIDMILGKITSIFDRLSMELLLENGDSLKLYQQYLFRKLYGRMMNWKFSQLDLIYANSGSSSSDNDSSSSSSWLSSYWYSNETNIPGYLTDKTLIRSPWMTPFHLLLRHCLNSRQSIRSRQPVYLIFLLTEIDIRRTYQIWNHLVLELRKKPWNPSNEPSQQIDYIMIETEITKICLQYEKAPLPYQLLPLNLLTVYLLKLIQTVDHSQSSTKSPSTTDRHPHPIIPLLWRQFFSNYFLYTDSLSTIGNRFIDQNRLKQLNDRLNSLFDYHNQRWIYLNNERSLNNDTISIDSELFQHEQQQQKSDSISTLLFEDRLVKLYRAYRIWLKDNRFLQYADLDDEQFAKPEIQIKLLNSVVSVSSGKQFSIGGNNNQQQFHFIQENFWPEFDHLNSFFMLNYVHKTPLQSYIFQHEQSWIRLMKPILQEPIKYFDDNEDDNGNDNDIERKLPKLSESSSNEIQFIDANLDKSNQSKQQKQQQPVEYSQSERFGQIIDYFSKLTSSLNCNILFIDNDIGYNLSYVFDDHTTIVDFDGKKSEQDISIVFVIIHQIVDNIIEEARFVEQQLEKFNQLNSEFCKDILPKLYHDVSRDLIEKISCDRSEFDANGCTKPAIFKFEFTESLLNNYIKQKLDRNRAEFDQIIKTLIDDIPGQKQVASIYFMQKIVHYLLRYYLDGPYQQSSDNNNNQQQQQRIQRLFETMSGWINSINLIGIKYHLTGQLLDIFLDLLQKLSVNYVDEINYFYLNTVLQRSVSMSLTQQLAPCLQPSKTSTKMFIEMYKLIGSRLNQQSQSQQQPQSQQYQLSSPAQTIFVLLSKFDVSTWLQLTNLSDEQRLDLLQCLFQCFQFFGPYPSDDHLVIYDLYRKHLQDMILYRFPIFMANILANMLTGMNEQKLAPILWNSILHTRRENLFGQSLMKIIMVSNNNNNNCELSIIDFDYQTFDDDLRIYVLRQKLFTSHELYNLLQLMLEFKHNLQQQQQQQQNSNQQQQSEFLDHFKIYNVKFLQFLTFISYCWINSNATTLPDDLSIIWLPFFENWRFWLFPRHNTKFIQWEHFCFAWQLFINSVQYMLDSFYDDQPQILSCLWQPFMTFILETRSVERTDVEMFESKLLQLKNWSQFYPSIIDMKLMYESVVMERYSIERLNSFVISKIQWNQALLNTPQQISFNNVVEILENLTYTIISLVDQPYIGQVDFFNIPFWILPSEKIQKIIVTLLEVMKKRIPIDMVDKNLDKQKSTDSIIDNQLIIIMRLLKSLVQLQNNNVHNDNNNDDDDDPIKQQQNASKVIYYGHCIGSFVSYQANQNSDYLAKNPQTLLLFLKDSIESLRPTIDTFDTNDRVSIFCELLQSLNEIHDQPIRDQIARHFVTIFSYMTSSQLFTEIIFAVGKIIYSIKTAIYLLECLLENYFDLAGDLQYLIDNLEIVHMNKQHLNVTTTMNNNSQANLQSTNNDNNNESTNYHIEDFMLESIRTRSCLLLLIYIHRQLQHRTVPDICTRRYVYSIMIQCVQYFGKFGQQQQQQQFMDESKQCFFWTRIFDLLTFDHSSISNDLPIFIIGDDDIDDMVIGGGGGSSEPTSPLIDKIINPIGDNDGNDGGGGPSGGGGQLNINHQMELLTKQWIRYYIRLSQHQQQRFHLIQRWLLELYNDHNYMKHFI</sequence>
<evidence type="ECO:0000259" key="1">
    <source>
        <dbReference type="Pfam" id="PF26103"/>
    </source>
</evidence>
<organism evidence="2 3">
    <name type="scientific">Dermatophagoides pteronyssinus</name>
    <name type="common">European house dust mite</name>
    <dbReference type="NCBI Taxonomy" id="6956"/>
    <lineage>
        <taxon>Eukaryota</taxon>
        <taxon>Metazoa</taxon>
        <taxon>Ecdysozoa</taxon>
        <taxon>Arthropoda</taxon>
        <taxon>Chelicerata</taxon>
        <taxon>Arachnida</taxon>
        <taxon>Acari</taxon>
        <taxon>Acariformes</taxon>
        <taxon>Sarcoptiformes</taxon>
        <taxon>Astigmata</taxon>
        <taxon>Psoroptidia</taxon>
        <taxon>Analgoidea</taxon>
        <taxon>Pyroglyphidae</taxon>
        <taxon>Dermatophagoidinae</taxon>
        <taxon>Dermatophagoides</taxon>
    </lineage>
</organism>
<dbReference type="Pfam" id="PF26103">
    <property type="entry name" value="TPR_Epg5"/>
    <property type="match status" value="1"/>
</dbReference>
<reference evidence="2 3" key="2">
    <citation type="journal article" date="2022" name="Mol. Biol. Evol.">
        <title>Comparative Genomics Reveals Insights into the Divergent Evolution of Astigmatic Mites and Household Pest Adaptations.</title>
        <authorList>
            <person name="Xiong Q."/>
            <person name="Wan A.T."/>
            <person name="Liu X."/>
            <person name="Fung C.S."/>
            <person name="Xiao X."/>
            <person name="Malainual N."/>
            <person name="Hou J."/>
            <person name="Wang L."/>
            <person name="Wang M."/>
            <person name="Yang K.Y."/>
            <person name="Cui Y."/>
            <person name="Leung E.L."/>
            <person name="Nong W."/>
            <person name="Shin S.K."/>
            <person name="Au S.W."/>
            <person name="Jeong K.Y."/>
            <person name="Chew F.T."/>
            <person name="Hui J.H."/>
            <person name="Leung T.F."/>
            <person name="Tungtrongchitr A."/>
            <person name="Zhong N."/>
            <person name="Liu Z."/>
            <person name="Tsui S.K."/>
        </authorList>
    </citation>
    <scope>NUCLEOTIDE SEQUENCE [LARGE SCALE GENOMIC DNA]</scope>
    <source>
        <strain evidence="2">Derp</strain>
    </source>
</reference>
<evidence type="ECO:0000313" key="3">
    <source>
        <dbReference type="Proteomes" id="UP000887458"/>
    </source>
</evidence>
<dbReference type="InterPro" id="IPR051436">
    <property type="entry name" value="Autophagy-related_EPG5"/>
</dbReference>
<evidence type="ECO:0000313" key="2">
    <source>
        <dbReference type="EMBL" id="KAH9418195.1"/>
    </source>
</evidence>
<keyword evidence="3" id="KW-1185">Reference proteome</keyword>
<reference evidence="2 3" key="1">
    <citation type="journal article" date="2018" name="J. Allergy Clin. Immunol.">
        <title>High-quality assembly of Dermatophagoides pteronyssinus genome and transcriptome reveals a wide range of novel allergens.</title>
        <authorList>
            <person name="Liu X.Y."/>
            <person name="Yang K.Y."/>
            <person name="Wang M.Q."/>
            <person name="Kwok J.S."/>
            <person name="Zeng X."/>
            <person name="Yang Z."/>
            <person name="Xiao X.J."/>
            <person name="Lau C.P."/>
            <person name="Li Y."/>
            <person name="Huang Z.M."/>
            <person name="Ba J.G."/>
            <person name="Yim A.K."/>
            <person name="Ouyang C.Y."/>
            <person name="Ngai S.M."/>
            <person name="Chan T.F."/>
            <person name="Leung E.L."/>
            <person name="Liu L."/>
            <person name="Liu Z.G."/>
            <person name="Tsui S.K."/>
        </authorList>
    </citation>
    <scope>NUCLEOTIDE SEQUENCE [LARGE SCALE GENOMIC DNA]</scope>
    <source>
        <strain evidence="2">Derp</strain>
    </source>
</reference>
<comment type="caution">
    <text evidence="2">The sequence shown here is derived from an EMBL/GenBank/DDBJ whole genome shotgun (WGS) entry which is preliminary data.</text>
</comment>
<dbReference type="PANTHER" id="PTHR31139:SF4">
    <property type="entry name" value="ECTOPIC P GRANULES PROTEIN 5 HOMOLOG"/>
    <property type="match status" value="1"/>
</dbReference>
<dbReference type="EMBL" id="NJHN03000065">
    <property type="protein sequence ID" value="KAH9418195.1"/>
    <property type="molecule type" value="Genomic_DNA"/>
</dbReference>
<dbReference type="PANTHER" id="PTHR31139">
    <property type="entry name" value="ECTOPIC P GRANULES PROTEIN 5 HOMOLOG"/>
    <property type="match status" value="1"/>
</dbReference>
<gene>
    <name evidence="2" type="primary">EPG5_2</name>
    <name evidence="2" type="ORF">DERP_010748</name>
</gene>
<feature type="domain" description="Epg5-like central TPR repeats" evidence="1">
    <location>
        <begin position="1119"/>
        <end position="1528"/>
    </location>
</feature>
<accession>A0ABQ8J762</accession>
<proteinExistence type="predicted"/>
<protein>
    <submittedName>
        <fullName evidence="2">Ectopic P granules protein 5</fullName>
    </submittedName>
</protein>
<name>A0ABQ8J762_DERPT</name>
<dbReference type="Proteomes" id="UP000887458">
    <property type="component" value="Unassembled WGS sequence"/>
</dbReference>
<dbReference type="InterPro" id="IPR059030">
    <property type="entry name" value="TPR_Epg5_mid"/>
</dbReference>